<protein>
    <recommendedName>
        <fullName evidence="4">Protein N-terminal asparagine amidohydrolase</fullName>
    </recommendedName>
</protein>
<dbReference type="InterPro" id="IPR026750">
    <property type="entry name" value="NTAN1"/>
</dbReference>
<dbReference type="PANTHER" id="PTHR12498">
    <property type="entry name" value="N-TERMINAL ASPARAGINE AMIDOHYDROLASE"/>
    <property type="match status" value="1"/>
</dbReference>
<evidence type="ECO:0008006" key="4">
    <source>
        <dbReference type="Google" id="ProtNLM"/>
    </source>
</evidence>
<feature type="compositionally biased region" description="Acidic residues" evidence="1">
    <location>
        <begin position="55"/>
        <end position="64"/>
    </location>
</feature>
<gene>
    <name evidence="2" type="ORF">R1sor_003104</name>
</gene>
<evidence type="ECO:0000313" key="2">
    <source>
        <dbReference type="EMBL" id="KAL3685082.1"/>
    </source>
</evidence>
<evidence type="ECO:0000313" key="3">
    <source>
        <dbReference type="Proteomes" id="UP001633002"/>
    </source>
</evidence>
<evidence type="ECO:0000256" key="1">
    <source>
        <dbReference type="SAM" id="MobiDB-lite"/>
    </source>
</evidence>
<feature type="region of interest" description="Disordered" evidence="1">
    <location>
        <begin position="43"/>
        <end position="68"/>
    </location>
</feature>
<sequence length="355" mass="39600">MILVDGAPIVDGETEVAPMEVLSKLLQHATVVKAVEKFKEMETVTVKPPRPSGNNDDEEEEEPTAETQPANAKFIYVFQREYATVESKVVQFVGTDEVTTCIGLVIRNPATGLTSVGHFDSPDYAGKGLKQMITSHNLKEPSTLQVHLVGAYDDALDNGDAGYEGDEMDLYSAPLSLEIMDTLHKSKHKFEMGYLCILEHNSEVGPTGYARPVISGLVVDTESGAVMPARFERGARGPDSTVRKICSTTALSDPSWEPSLLSPYQTHTDSFIIKASKWGRRLVEFASYMLTLDDEDFLQKYSTSPYAEGPEFVDNCRRVFRYMVQFPDWEHTFPGWKSRVFVRTDEGGWIQQHSP</sequence>
<keyword evidence="3" id="KW-1185">Reference proteome</keyword>
<dbReference type="AlphaFoldDB" id="A0ABD3H0M8"/>
<name>A0ABD3H0M8_9MARC</name>
<comment type="caution">
    <text evidence="2">The sequence shown here is derived from an EMBL/GenBank/DDBJ whole genome shotgun (WGS) entry which is preliminary data.</text>
</comment>
<organism evidence="2 3">
    <name type="scientific">Riccia sorocarpa</name>
    <dbReference type="NCBI Taxonomy" id="122646"/>
    <lineage>
        <taxon>Eukaryota</taxon>
        <taxon>Viridiplantae</taxon>
        <taxon>Streptophyta</taxon>
        <taxon>Embryophyta</taxon>
        <taxon>Marchantiophyta</taxon>
        <taxon>Marchantiopsida</taxon>
        <taxon>Marchantiidae</taxon>
        <taxon>Marchantiales</taxon>
        <taxon>Ricciaceae</taxon>
        <taxon>Riccia</taxon>
    </lineage>
</organism>
<accession>A0ABD3H0M8</accession>
<dbReference type="PANTHER" id="PTHR12498:SF0">
    <property type="entry name" value="PROTEIN N-TERMINAL ASPARAGINE AMIDOHYDROLASE"/>
    <property type="match status" value="1"/>
</dbReference>
<proteinExistence type="predicted"/>
<dbReference type="EMBL" id="JBJQOH010000006">
    <property type="protein sequence ID" value="KAL3685082.1"/>
    <property type="molecule type" value="Genomic_DNA"/>
</dbReference>
<dbReference type="Pfam" id="PF14736">
    <property type="entry name" value="N_Asn_amidohyd"/>
    <property type="match status" value="1"/>
</dbReference>
<dbReference type="Proteomes" id="UP001633002">
    <property type="component" value="Unassembled WGS sequence"/>
</dbReference>
<reference evidence="2 3" key="1">
    <citation type="submission" date="2024-09" db="EMBL/GenBank/DDBJ databases">
        <title>Chromosome-scale assembly of Riccia sorocarpa.</title>
        <authorList>
            <person name="Paukszto L."/>
        </authorList>
    </citation>
    <scope>NUCLEOTIDE SEQUENCE [LARGE SCALE GENOMIC DNA]</scope>
    <source>
        <strain evidence="2">LP-2024</strain>
        <tissue evidence="2">Aerial parts of the thallus</tissue>
    </source>
</reference>